<name>A0A917FPW8_9GAMM</name>
<evidence type="ECO:0000256" key="2">
    <source>
        <dbReference type="ARBA" id="ARBA00022475"/>
    </source>
</evidence>
<dbReference type="PIRSF" id="PIRSF026649">
    <property type="entry name" value="MsbB"/>
    <property type="match status" value="1"/>
</dbReference>
<dbReference type="Proteomes" id="UP000605253">
    <property type="component" value="Unassembled WGS sequence"/>
</dbReference>
<accession>A0A917FPW8</accession>
<keyword evidence="5" id="KW-0472">Membrane</keyword>
<evidence type="ECO:0000256" key="3">
    <source>
        <dbReference type="ARBA" id="ARBA00022519"/>
    </source>
</evidence>
<evidence type="ECO:0000256" key="1">
    <source>
        <dbReference type="ARBA" id="ARBA00004533"/>
    </source>
</evidence>
<dbReference type="AlphaFoldDB" id="A0A917FPW8"/>
<keyword evidence="3" id="KW-0997">Cell inner membrane</keyword>
<dbReference type="Pfam" id="PF03279">
    <property type="entry name" value="Lip_A_acyltrans"/>
    <property type="match status" value="1"/>
</dbReference>
<dbReference type="EMBL" id="BMEO01000005">
    <property type="protein sequence ID" value="GGF93669.1"/>
    <property type="molecule type" value="Genomic_DNA"/>
</dbReference>
<keyword evidence="6" id="KW-0012">Acyltransferase</keyword>
<dbReference type="CDD" id="cd07984">
    <property type="entry name" value="LPLAT_LABLAT-like"/>
    <property type="match status" value="1"/>
</dbReference>
<keyword evidence="4" id="KW-0808">Transferase</keyword>
<dbReference type="PANTHER" id="PTHR30606">
    <property type="entry name" value="LIPID A BIOSYNTHESIS LAUROYL ACYLTRANSFERASE"/>
    <property type="match status" value="1"/>
</dbReference>
<reference evidence="7" key="1">
    <citation type="journal article" date="2014" name="Int. J. Syst. Evol. Microbiol.">
        <title>Complete genome sequence of Corynebacterium casei LMG S-19264T (=DSM 44701T), isolated from a smear-ripened cheese.</title>
        <authorList>
            <consortium name="US DOE Joint Genome Institute (JGI-PGF)"/>
            <person name="Walter F."/>
            <person name="Albersmeier A."/>
            <person name="Kalinowski J."/>
            <person name="Ruckert C."/>
        </authorList>
    </citation>
    <scope>NUCLEOTIDE SEQUENCE</scope>
    <source>
        <strain evidence="7">CGMCC 1.12181</strain>
    </source>
</reference>
<gene>
    <name evidence="7" type="primary">htrB</name>
    <name evidence="7" type="ORF">GCM10011365_13680</name>
</gene>
<evidence type="ECO:0000256" key="4">
    <source>
        <dbReference type="ARBA" id="ARBA00022679"/>
    </source>
</evidence>
<comment type="subcellular location">
    <subcellularLocation>
        <location evidence="1">Cell inner membrane</location>
    </subcellularLocation>
</comment>
<dbReference type="GO" id="GO:0005886">
    <property type="term" value="C:plasma membrane"/>
    <property type="evidence" value="ECO:0007669"/>
    <property type="project" value="UniProtKB-SubCell"/>
</dbReference>
<organism evidence="7 8">
    <name type="scientific">Marinicella pacifica</name>
    <dbReference type="NCBI Taxonomy" id="1171543"/>
    <lineage>
        <taxon>Bacteria</taxon>
        <taxon>Pseudomonadati</taxon>
        <taxon>Pseudomonadota</taxon>
        <taxon>Gammaproteobacteria</taxon>
        <taxon>Lysobacterales</taxon>
        <taxon>Marinicellaceae</taxon>
        <taxon>Marinicella</taxon>
    </lineage>
</organism>
<keyword evidence="8" id="KW-1185">Reference proteome</keyword>
<dbReference type="RefSeq" id="WP_188364971.1">
    <property type="nucleotide sequence ID" value="NZ_BAABJF010000002.1"/>
</dbReference>
<protein>
    <submittedName>
        <fullName evidence="7">Lipid A biosynthesis lauroyltransferase</fullName>
    </submittedName>
</protein>
<evidence type="ECO:0000256" key="6">
    <source>
        <dbReference type="ARBA" id="ARBA00023315"/>
    </source>
</evidence>
<evidence type="ECO:0000313" key="7">
    <source>
        <dbReference type="EMBL" id="GGF93669.1"/>
    </source>
</evidence>
<keyword evidence="2" id="KW-1003">Cell membrane</keyword>
<evidence type="ECO:0000313" key="8">
    <source>
        <dbReference type="Proteomes" id="UP000605253"/>
    </source>
</evidence>
<comment type="caution">
    <text evidence="7">The sequence shown here is derived from an EMBL/GenBank/DDBJ whole genome shotgun (WGS) entry which is preliminary data.</text>
</comment>
<dbReference type="PANTHER" id="PTHR30606:SF9">
    <property type="entry name" value="LIPID A BIOSYNTHESIS LAUROYLTRANSFERASE"/>
    <property type="match status" value="1"/>
</dbReference>
<dbReference type="InterPro" id="IPR004960">
    <property type="entry name" value="LipA_acyltrans"/>
</dbReference>
<dbReference type="GO" id="GO:0016746">
    <property type="term" value="F:acyltransferase activity"/>
    <property type="evidence" value="ECO:0007669"/>
    <property type="project" value="UniProtKB-KW"/>
</dbReference>
<dbReference type="GO" id="GO:0009247">
    <property type="term" value="P:glycolipid biosynthetic process"/>
    <property type="evidence" value="ECO:0007669"/>
    <property type="project" value="UniProtKB-ARBA"/>
</dbReference>
<evidence type="ECO:0000256" key="5">
    <source>
        <dbReference type="ARBA" id="ARBA00023136"/>
    </source>
</evidence>
<sequence length="300" mass="34548">MSFNSAKTDFNVALAKLFCRLPLSWQMACGRTLGRLFYWLPNRRKRIAAINLKICFPDHQDHKSLLKANLMATGQGVTEMLAALWYEPNNLSDQTMARFTFSGFEHLECVLKQGNGCLLLSCHTTSIEWGIRGLNKKLKDLNLPVGHMLARQHNNKDLEAHLEQARLGFVEKVIDKKNVRSLLQSIKQGHPVYYAPDQNFSYKVKFADFFDRPAATTTGTQNLAQKGVKVVPWFCFRTGPCQWHIDILPEMSELGSLDETTAATKINQLFEHHINQHPEQYLWVHRRFKNQPEGYENPYK</sequence>
<proteinExistence type="predicted"/>
<reference evidence="7" key="2">
    <citation type="submission" date="2020-09" db="EMBL/GenBank/DDBJ databases">
        <authorList>
            <person name="Sun Q."/>
            <person name="Zhou Y."/>
        </authorList>
    </citation>
    <scope>NUCLEOTIDE SEQUENCE</scope>
    <source>
        <strain evidence="7">CGMCC 1.12181</strain>
    </source>
</reference>